<accession>A0A3P6DCD7</accession>
<protein>
    <submittedName>
        <fullName evidence="2">Uncharacterized protein</fullName>
    </submittedName>
</protein>
<gene>
    <name evidence="2" type="ORF">BOLC9T54166H</name>
</gene>
<keyword evidence="1" id="KW-1133">Transmembrane helix</keyword>
<sequence length="83" mass="9218">MLFIFASSASLQETTVALSQNWSASIEVARSSGSINESLRSIEDRVTEYIKQTQKMLRNVVVYSGGGFALATALVFYHREIKL</sequence>
<keyword evidence="1" id="KW-0472">Membrane</keyword>
<evidence type="ECO:0000256" key="1">
    <source>
        <dbReference type="SAM" id="Phobius"/>
    </source>
</evidence>
<reference evidence="2" key="1">
    <citation type="submission" date="2018-11" db="EMBL/GenBank/DDBJ databases">
        <authorList>
            <consortium name="Genoscope - CEA"/>
            <person name="William W."/>
        </authorList>
    </citation>
    <scope>NUCLEOTIDE SEQUENCE</scope>
</reference>
<evidence type="ECO:0000313" key="2">
    <source>
        <dbReference type="EMBL" id="VDD28843.1"/>
    </source>
</evidence>
<name>A0A3P6DCD7_BRAOL</name>
<feature type="non-terminal residue" evidence="2">
    <location>
        <position position="83"/>
    </location>
</feature>
<organism evidence="2">
    <name type="scientific">Brassica oleracea</name>
    <name type="common">Wild cabbage</name>
    <dbReference type="NCBI Taxonomy" id="3712"/>
    <lineage>
        <taxon>Eukaryota</taxon>
        <taxon>Viridiplantae</taxon>
        <taxon>Streptophyta</taxon>
        <taxon>Embryophyta</taxon>
        <taxon>Tracheophyta</taxon>
        <taxon>Spermatophyta</taxon>
        <taxon>Magnoliopsida</taxon>
        <taxon>eudicotyledons</taxon>
        <taxon>Gunneridae</taxon>
        <taxon>Pentapetalae</taxon>
        <taxon>rosids</taxon>
        <taxon>malvids</taxon>
        <taxon>Brassicales</taxon>
        <taxon>Brassicaceae</taxon>
        <taxon>Brassiceae</taxon>
        <taxon>Brassica</taxon>
    </lineage>
</organism>
<proteinExistence type="predicted"/>
<feature type="transmembrane region" description="Helical" evidence="1">
    <location>
        <begin position="60"/>
        <end position="77"/>
    </location>
</feature>
<keyword evidence="1" id="KW-0812">Transmembrane</keyword>
<dbReference type="EMBL" id="LR031875">
    <property type="protein sequence ID" value="VDD28843.1"/>
    <property type="molecule type" value="Genomic_DNA"/>
</dbReference>
<dbReference type="AlphaFoldDB" id="A0A3P6DCD7"/>